<evidence type="ECO:0000256" key="3">
    <source>
        <dbReference type="ARBA" id="ARBA00022670"/>
    </source>
</evidence>
<proteinExistence type="inferred from homology"/>
<evidence type="ECO:0000313" key="10">
    <source>
        <dbReference type="EMBL" id="EEG74666.1"/>
    </source>
</evidence>
<feature type="transmembrane region" description="Helical" evidence="9">
    <location>
        <begin position="60"/>
        <end position="80"/>
    </location>
</feature>
<keyword evidence="11" id="KW-1185">Reference proteome</keyword>
<evidence type="ECO:0000256" key="6">
    <source>
        <dbReference type="ARBA" id="ARBA00022801"/>
    </source>
</evidence>
<dbReference type="Proteomes" id="UP000004893">
    <property type="component" value="Unassembled WGS sequence"/>
</dbReference>
<dbReference type="PANTHER" id="PTHR33695:SF1">
    <property type="entry name" value="LIPOPROTEIN SIGNAL PEPTIDASE"/>
    <property type="match status" value="1"/>
</dbReference>
<feature type="transmembrane region" description="Helical" evidence="9">
    <location>
        <begin position="129"/>
        <end position="151"/>
    </location>
</feature>
<keyword evidence="6 10" id="KW-0378">Hydrolase</keyword>
<keyword evidence="8 9" id="KW-0472">Membrane</keyword>
<dbReference type="STRING" id="553973.CLOHYLEM_05330"/>
<evidence type="ECO:0000256" key="7">
    <source>
        <dbReference type="ARBA" id="ARBA00022989"/>
    </source>
</evidence>
<keyword evidence="3" id="KW-0645">Protease</keyword>
<evidence type="ECO:0000256" key="2">
    <source>
        <dbReference type="ARBA" id="ARBA00022475"/>
    </source>
</evidence>
<dbReference type="GO" id="GO:0006508">
    <property type="term" value="P:proteolysis"/>
    <property type="evidence" value="ECO:0007669"/>
    <property type="project" value="UniProtKB-KW"/>
</dbReference>
<dbReference type="HOGENOM" id="CLU_083252_6_0_9"/>
<organism evidence="10 11">
    <name type="scientific">[Clostridium] hylemonae DSM 15053</name>
    <dbReference type="NCBI Taxonomy" id="553973"/>
    <lineage>
        <taxon>Bacteria</taxon>
        <taxon>Bacillati</taxon>
        <taxon>Bacillota</taxon>
        <taxon>Clostridia</taxon>
        <taxon>Lachnospirales</taxon>
        <taxon>Lachnospiraceae</taxon>
    </lineage>
</organism>
<reference evidence="10" key="1">
    <citation type="submission" date="2009-02" db="EMBL/GenBank/DDBJ databases">
        <authorList>
            <person name="Fulton L."/>
            <person name="Clifton S."/>
            <person name="Fulton B."/>
            <person name="Xu J."/>
            <person name="Minx P."/>
            <person name="Pepin K.H."/>
            <person name="Johnson M."/>
            <person name="Bhonagiri V."/>
            <person name="Nash W.E."/>
            <person name="Mardis E.R."/>
            <person name="Wilson R.K."/>
        </authorList>
    </citation>
    <scope>NUCLEOTIDE SEQUENCE [LARGE SCALE GENOMIC DNA]</scope>
    <source>
        <strain evidence="10">DSM 15053</strain>
    </source>
</reference>
<dbReference type="PANTHER" id="PTHR33695">
    <property type="entry name" value="LIPOPROTEIN SIGNAL PEPTIDASE"/>
    <property type="match status" value="1"/>
</dbReference>
<reference evidence="10" key="2">
    <citation type="submission" date="2013-06" db="EMBL/GenBank/DDBJ databases">
        <title>Draft genome sequence of Clostridium hylemonae (DSM 15053).</title>
        <authorList>
            <person name="Sudarsanam P."/>
            <person name="Ley R."/>
            <person name="Guruge J."/>
            <person name="Turnbaugh P.J."/>
            <person name="Mahowald M."/>
            <person name="Liep D."/>
            <person name="Gordon J."/>
        </authorList>
    </citation>
    <scope>NUCLEOTIDE SEQUENCE</scope>
    <source>
        <strain evidence="10">DSM 15053</strain>
    </source>
</reference>
<comment type="caution">
    <text evidence="10">The sequence shown here is derived from an EMBL/GenBank/DDBJ whole genome shotgun (WGS) entry which is preliminary data.</text>
</comment>
<evidence type="ECO:0000256" key="4">
    <source>
        <dbReference type="ARBA" id="ARBA00022692"/>
    </source>
</evidence>
<name>C0BZT8_9FIRM</name>
<keyword evidence="2" id="KW-1003">Cell membrane</keyword>
<dbReference type="RefSeq" id="WP_006442665.1">
    <property type="nucleotide sequence ID" value="NZ_CP036524.1"/>
</dbReference>
<accession>C0BZT8</accession>
<sequence length="161" mass="17490">MIILSAGIAALLFGVDLLLKQYVEENMDCGEEKEAVKGKVILRKVYNKGFMLHALERYPWLVRGSAAFLGAVLFIYDVLLSGKKGRRVEKAGTAIFSAGAYSNIFDRLVRGKVIDYIGFKSKNDFLSRLTVNLADLCIVAGLAVMTLGKLLTGAGPRSKGA</sequence>
<dbReference type="OrthoDB" id="1770665at2"/>
<keyword evidence="4 9" id="KW-0812">Transmembrane</keyword>
<dbReference type="AlphaFoldDB" id="C0BZT8"/>
<dbReference type="EC" id="3.4.23.36" evidence="10"/>
<evidence type="ECO:0000256" key="5">
    <source>
        <dbReference type="ARBA" id="ARBA00022750"/>
    </source>
</evidence>
<evidence type="ECO:0000256" key="1">
    <source>
        <dbReference type="ARBA" id="ARBA00006139"/>
    </source>
</evidence>
<evidence type="ECO:0000256" key="8">
    <source>
        <dbReference type="ARBA" id="ARBA00023136"/>
    </source>
</evidence>
<dbReference type="EMBL" id="ABYI02000019">
    <property type="protein sequence ID" value="EEG74666.1"/>
    <property type="molecule type" value="Genomic_DNA"/>
</dbReference>
<evidence type="ECO:0000256" key="9">
    <source>
        <dbReference type="SAM" id="Phobius"/>
    </source>
</evidence>
<dbReference type="InterPro" id="IPR001872">
    <property type="entry name" value="Peptidase_A8"/>
</dbReference>
<dbReference type="GO" id="GO:0004190">
    <property type="term" value="F:aspartic-type endopeptidase activity"/>
    <property type="evidence" value="ECO:0007669"/>
    <property type="project" value="UniProtKB-KW"/>
</dbReference>
<protein>
    <submittedName>
        <fullName evidence="10">Signal peptidase II</fullName>
        <ecNumber evidence="10">3.4.23.36</ecNumber>
    </submittedName>
</protein>
<evidence type="ECO:0000313" key="11">
    <source>
        <dbReference type="Proteomes" id="UP000004893"/>
    </source>
</evidence>
<keyword evidence="7 9" id="KW-1133">Transmembrane helix</keyword>
<dbReference type="GO" id="GO:0016020">
    <property type="term" value="C:membrane"/>
    <property type="evidence" value="ECO:0007669"/>
    <property type="project" value="InterPro"/>
</dbReference>
<dbReference type="eggNOG" id="COG0597">
    <property type="taxonomic scope" value="Bacteria"/>
</dbReference>
<gene>
    <name evidence="10" type="primary">lspA</name>
    <name evidence="10" type="ORF">CLOHYLEM_05330</name>
</gene>
<keyword evidence="5" id="KW-0064">Aspartyl protease</keyword>
<dbReference type="Pfam" id="PF01252">
    <property type="entry name" value="Peptidase_A8"/>
    <property type="match status" value="1"/>
</dbReference>
<comment type="similarity">
    <text evidence="1">Belongs to the peptidase A8 family.</text>
</comment>